<dbReference type="Proteomes" id="UP001235939">
    <property type="component" value="Chromosome 01"/>
</dbReference>
<accession>A0ABY6JZB2</accession>
<sequence>MCRGGVNIGGLICQVDIYFGIYSDEELMPERQKKDKKNEATWWTPSKRCCLKRSDCFLAPTPVYFLDDCRRFYQLLSPVLRLLSFTVLRLVCL</sequence>
<name>A0ABY6JZB2_9ARAC</name>
<evidence type="ECO:0000313" key="1">
    <source>
        <dbReference type="EMBL" id="UYV61894.1"/>
    </source>
</evidence>
<protein>
    <submittedName>
        <fullName evidence="1">Uncharacterized protein</fullName>
    </submittedName>
</protein>
<reference evidence="1 2" key="1">
    <citation type="submission" date="2022-01" db="EMBL/GenBank/DDBJ databases">
        <title>A chromosomal length assembly of Cordylochernes scorpioides.</title>
        <authorList>
            <person name="Zeh D."/>
            <person name="Zeh J."/>
        </authorList>
    </citation>
    <scope>NUCLEOTIDE SEQUENCE [LARGE SCALE GENOMIC DNA]</scope>
    <source>
        <strain evidence="1">IN4F17</strain>
        <tissue evidence="1">Whole Body</tissue>
    </source>
</reference>
<gene>
    <name evidence="1" type="ORF">LAZ67_1006995</name>
</gene>
<proteinExistence type="predicted"/>
<dbReference type="EMBL" id="CP092863">
    <property type="protein sequence ID" value="UYV61894.1"/>
    <property type="molecule type" value="Genomic_DNA"/>
</dbReference>
<evidence type="ECO:0000313" key="2">
    <source>
        <dbReference type="Proteomes" id="UP001235939"/>
    </source>
</evidence>
<keyword evidence="2" id="KW-1185">Reference proteome</keyword>
<organism evidence="1 2">
    <name type="scientific">Cordylochernes scorpioides</name>
    <dbReference type="NCBI Taxonomy" id="51811"/>
    <lineage>
        <taxon>Eukaryota</taxon>
        <taxon>Metazoa</taxon>
        <taxon>Ecdysozoa</taxon>
        <taxon>Arthropoda</taxon>
        <taxon>Chelicerata</taxon>
        <taxon>Arachnida</taxon>
        <taxon>Pseudoscorpiones</taxon>
        <taxon>Cheliferoidea</taxon>
        <taxon>Chernetidae</taxon>
        <taxon>Cordylochernes</taxon>
    </lineage>
</organism>